<proteinExistence type="predicted"/>
<dbReference type="Pfam" id="PF13887">
    <property type="entry name" value="MYRF_ICA"/>
    <property type="match status" value="1"/>
</dbReference>
<dbReference type="Gene3D" id="2.60.40.1390">
    <property type="entry name" value="NDT80 DNA-binding domain"/>
    <property type="match status" value="1"/>
</dbReference>
<dbReference type="OrthoDB" id="27041at2759"/>
<dbReference type="InterPro" id="IPR026932">
    <property type="entry name" value="MYRF_ICA"/>
</dbReference>
<dbReference type="InterPro" id="IPR030392">
    <property type="entry name" value="S74_ICA"/>
</dbReference>
<name>A0A7R9GF70_9CRUS</name>
<feature type="region of interest" description="Disordered" evidence="8">
    <location>
        <begin position="90"/>
        <end position="110"/>
    </location>
</feature>
<evidence type="ECO:0000259" key="10">
    <source>
        <dbReference type="PROSITE" id="PS51688"/>
    </source>
</evidence>
<dbReference type="InterPro" id="IPR008967">
    <property type="entry name" value="p53-like_TF_DNA-bd_sf"/>
</dbReference>
<reference evidence="11" key="1">
    <citation type="submission" date="2020-11" db="EMBL/GenBank/DDBJ databases">
        <authorList>
            <person name="Tran Van P."/>
        </authorList>
    </citation>
    <scope>NUCLEOTIDE SEQUENCE</scope>
</reference>
<dbReference type="GO" id="GO:0016540">
    <property type="term" value="P:protein autoprocessing"/>
    <property type="evidence" value="ECO:0007669"/>
    <property type="project" value="InterPro"/>
</dbReference>
<dbReference type="GO" id="GO:0005789">
    <property type="term" value="C:endoplasmic reticulum membrane"/>
    <property type="evidence" value="ECO:0007669"/>
    <property type="project" value="TreeGrafter"/>
</dbReference>
<feature type="region of interest" description="Disordered" evidence="8">
    <location>
        <begin position="1"/>
        <end position="53"/>
    </location>
</feature>
<evidence type="ECO:0000256" key="5">
    <source>
        <dbReference type="ARBA" id="ARBA00023136"/>
    </source>
</evidence>
<dbReference type="GO" id="GO:0045893">
    <property type="term" value="P:positive regulation of DNA-templated transcription"/>
    <property type="evidence" value="ECO:0007669"/>
    <property type="project" value="TreeGrafter"/>
</dbReference>
<keyword evidence="3" id="KW-1133">Transmembrane helix</keyword>
<dbReference type="InterPro" id="IPR051577">
    <property type="entry name" value="MRF-like"/>
</dbReference>
<accession>A0A7R9GF70</accession>
<dbReference type="SUPFAM" id="SSF49417">
    <property type="entry name" value="p53-like transcription factors"/>
    <property type="match status" value="1"/>
</dbReference>
<dbReference type="Pfam" id="PF05224">
    <property type="entry name" value="NDT80_PhoG"/>
    <property type="match status" value="1"/>
</dbReference>
<dbReference type="EMBL" id="OA884126">
    <property type="protein sequence ID" value="CAD7280335.1"/>
    <property type="molecule type" value="Genomic_DNA"/>
</dbReference>
<keyword evidence="4 6" id="KW-0238">DNA-binding</keyword>
<feature type="compositionally biased region" description="Polar residues" evidence="8">
    <location>
        <begin position="90"/>
        <end position="100"/>
    </location>
</feature>
<dbReference type="GO" id="GO:0003700">
    <property type="term" value="F:DNA-binding transcription factor activity"/>
    <property type="evidence" value="ECO:0007669"/>
    <property type="project" value="UniProtKB-UniRule"/>
</dbReference>
<dbReference type="GO" id="GO:0005634">
    <property type="term" value="C:nucleus"/>
    <property type="evidence" value="ECO:0007669"/>
    <property type="project" value="TreeGrafter"/>
</dbReference>
<dbReference type="PROSITE" id="PS51688">
    <property type="entry name" value="ICA"/>
    <property type="match status" value="1"/>
</dbReference>
<sequence>MHHHHQQQQQHHHSQFNPLHQGYHSPVPGLIPNPTGYPGTQQQQGYGDALTGLEPVTRKKRKLDAENVDIMTLSNCYKIEPGEGMNCSVGQRSQINSPANTGGHDNAMFDDESLSGGGDFDYHFGQRGQGDQFSADSQNQCIRFVRFQEDSWGHLVDAMGNPITLTFQVDADKGFNFSHSDDSFVCQKKNHFQVTCHFQSSGTGAFVKVKDRNPEKIESLNLNFFGVKAESPSQTIKIEQSQSDRSKKGFVPVKLELGPSQITKVTIGRLHFSETTTNNMRKKGKPNPDQRYFLLVVAVQAQLPGERLIPVFQYASDKIIVRASNPGQFENDSEIMWMKSPSSPENIFHHGKVGINTDAPDQAMTIYGNLKLTGQILQPSDCRVKEHVRECDTRDQLRTISKLRVVDFEMNHEVAKTLGRTPGRDRGLIAQEVAQVIPDAVHPTGSFVLPSGIVIDDFLTVDKERIFMENVGAVKELNKVVDRMQNRISELEKVHKKLEKVRRNSSIRGSGSSFSIDKAPSLKQESLAPCQKSCKTGIDFHPFYMVEGRSKAARSARSASLPVDRFDQCDTCCQHHHIYCLRENKRKSSNRDCIQIKKPVPDFGEGKACDEAAGTCGSSNWSPWSLALGICSGLALALVLFSIALFLMNRFGVIVLSGVSEPSNAVGTTTHRYVNSEEQEGSWIWSPFSPGEKPSTLRDEGSWPSITKERGDEIPTTPQRHTTSDGAVVHHGELTAISPQDLPPIIGFSPICLRNGSVAESAECVVVCRPLECPPHQRQVSHRESYSNNGISWSMTPRNVADSSSPIVIVSPVLRDSTAAGGLSNHIPQTSLPSSNGLSSEILDESPLKVSRMITKLRRKRNVILEEDNAVPVSNPVEKGSVIPRYRISNASINKSKDNGNLRTPGELSEPAAIGKESDFLFVNKRIVVGSGERGNAVDDEVLARPTPIDKIVLVDANRTLTSQYCLGDDHGCVFSTSGNWTYGIPVSMFSRVETMHLQFVYSPLAGGDTKRLPVLCDSPMPVSPTLRLLLNALQRPLPCLNYASRRGLG</sequence>
<dbReference type="GO" id="GO:0043565">
    <property type="term" value="F:sequence-specific DNA binding"/>
    <property type="evidence" value="ECO:0007669"/>
    <property type="project" value="TreeGrafter"/>
</dbReference>
<evidence type="ECO:0000256" key="6">
    <source>
        <dbReference type="PROSITE-ProRule" id="PRU00850"/>
    </source>
</evidence>
<dbReference type="PANTHER" id="PTHR13029">
    <property type="match status" value="1"/>
</dbReference>
<keyword evidence="12" id="KW-1185">Reference proteome</keyword>
<evidence type="ECO:0000256" key="7">
    <source>
        <dbReference type="SAM" id="Coils"/>
    </source>
</evidence>
<dbReference type="InterPro" id="IPR024061">
    <property type="entry name" value="NDT80_DNA-bd_dom"/>
</dbReference>
<keyword evidence="5" id="KW-0472">Membrane</keyword>
<feature type="compositionally biased region" description="Basic and acidic residues" evidence="8">
    <location>
        <begin position="695"/>
        <end position="713"/>
    </location>
</feature>
<feature type="coiled-coil region" evidence="7">
    <location>
        <begin position="474"/>
        <end position="504"/>
    </location>
</feature>
<evidence type="ECO:0000259" key="9">
    <source>
        <dbReference type="PROSITE" id="PS51517"/>
    </source>
</evidence>
<comment type="subcellular location">
    <subcellularLocation>
        <location evidence="1">Membrane</location>
        <topology evidence="1">Single-pass membrane protein</topology>
    </subcellularLocation>
</comment>
<dbReference type="PROSITE" id="PS51517">
    <property type="entry name" value="NDT80"/>
    <property type="match status" value="1"/>
</dbReference>
<protein>
    <recommendedName>
        <fullName evidence="13">Myelin regulatory factor</fullName>
    </recommendedName>
</protein>
<evidence type="ECO:0000256" key="3">
    <source>
        <dbReference type="ARBA" id="ARBA00022989"/>
    </source>
</evidence>
<evidence type="ECO:0000313" key="11">
    <source>
        <dbReference type="EMBL" id="CAD7280335.1"/>
    </source>
</evidence>
<evidence type="ECO:0008006" key="13">
    <source>
        <dbReference type="Google" id="ProtNLM"/>
    </source>
</evidence>
<feature type="region of interest" description="Disordered" evidence="8">
    <location>
        <begin position="686"/>
        <end position="724"/>
    </location>
</feature>
<feature type="compositionally biased region" description="Low complexity" evidence="8">
    <location>
        <begin position="34"/>
        <end position="47"/>
    </location>
</feature>
<dbReference type="Pfam" id="PF13884">
    <property type="entry name" value="Peptidase_S74"/>
    <property type="match status" value="1"/>
</dbReference>
<dbReference type="Proteomes" id="UP000678499">
    <property type="component" value="Unassembled WGS sequence"/>
</dbReference>
<evidence type="ECO:0000256" key="2">
    <source>
        <dbReference type="ARBA" id="ARBA00022692"/>
    </source>
</evidence>
<evidence type="ECO:0000256" key="8">
    <source>
        <dbReference type="SAM" id="MobiDB-lite"/>
    </source>
</evidence>
<feature type="domain" description="NDT80" evidence="9">
    <location>
        <begin position="85"/>
        <end position="333"/>
    </location>
</feature>
<feature type="DNA-binding region" description="NDT80" evidence="6">
    <location>
        <begin position="85"/>
        <end position="333"/>
    </location>
</feature>
<dbReference type="EMBL" id="CAJPEX010002089">
    <property type="protein sequence ID" value="CAG0920487.1"/>
    <property type="molecule type" value="Genomic_DNA"/>
</dbReference>
<keyword evidence="2" id="KW-0812">Transmembrane</keyword>
<dbReference type="AlphaFoldDB" id="A0A7R9GF70"/>
<dbReference type="PANTHER" id="PTHR13029:SF18">
    <property type="entry name" value="MYELIN REGULATORY FACTOR HOMOLOG 1"/>
    <property type="match status" value="1"/>
</dbReference>
<evidence type="ECO:0000256" key="4">
    <source>
        <dbReference type="ARBA" id="ARBA00023125"/>
    </source>
</evidence>
<feature type="domain" description="Peptidase S74" evidence="10">
    <location>
        <begin position="380"/>
        <end position="488"/>
    </location>
</feature>
<organism evidence="11">
    <name type="scientific">Notodromas monacha</name>
    <dbReference type="NCBI Taxonomy" id="399045"/>
    <lineage>
        <taxon>Eukaryota</taxon>
        <taxon>Metazoa</taxon>
        <taxon>Ecdysozoa</taxon>
        <taxon>Arthropoda</taxon>
        <taxon>Crustacea</taxon>
        <taxon>Oligostraca</taxon>
        <taxon>Ostracoda</taxon>
        <taxon>Podocopa</taxon>
        <taxon>Podocopida</taxon>
        <taxon>Cypridocopina</taxon>
        <taxon>Cypridoidea</taxon>
        <taxon>Cyprididae</taxon>
        <taxon>Notodromas</taxon>
    </lineage>
</organism>
<dbReference type="InterPro" id="IPR037141">
    <property type="entry name" value="NDT80_DNA-bd_dom_sf"/>
</dbReference>
<evidence type="ECO:0000256" key="1">
    <source>
        <dbReference type="ARBA" id="ARBA00004167"/>
    </source>
</evidence>
<feature type="compositionally biased region" description="Basic residues" evidence="8">
    <location>
        <begin position="1"/>
        <end position="14"/>
    </location>
</feature>
<gene>
    <name evidence="11" type="ORF">NMOB1V02_LOCUS7995</name>
</gene>
<evidence type="ECO:0000313" key="12">
    <source>
        <dbReference type="Proteomes" id="UP000678499"/>
    </source>
</evidence>
<keyword evidence="7" id="KW-0175">Coiled coil</keyword>
<dbReference type="GO" id="GO:0006357">
    <property type="term" value="P:regulation of transcription by RNA polymerase II"/>
    <property type="evidence" value="ECO:0007669"/>
    <property type="project" value="UniProtKB-ARBA"/>
</dbReference>